<name>A0A517WG35_9PLAN</name>
<proteinExistence type="inferred from homology"/>
<accession>A0A517WG35</accession>
<dbReference type="EMBL" id="CP036347">
    <property type="protein sequence ID" value="QDU04221.1"/>
    <property type="molecule type" value="Genomic_DNA"/>
</dbReference>
<dbReference type="Gene3D" id="3.40.50.1450">
    <property type="entry name" value="HybD-like"/>
    <property type="match status" value="1"/>
</dbReference>
<dbReference type="NCBIfam" id="TIGR00072">
    <property type="entry name" value="hydrog_prot"/>
    <property type="match status" value="1"/>
</dbReference>
<dbReference type="GO" id="GO:0016485">
    <property type="term" value="P:protein processing"/>
    <property type="evidence" value="ECO:0007669"/>
    <property type="project" value="TreeGrafter"/>
</dbReference>
<gene>
    <name evidence="5" type="ORF">V6x_39480</name>
</gene>
<dbReference type="PANTHER" id="PTHR30302:SF1">
    <property type="entry name" value="HYDROGENASE 2 MATURATION PROTEASE"/>
    <property type="match status" value="1"/>
</dbReference>
<dbReference type="AlphaFoldDB" id="A0A517WG35"/>
<keyword evidence="4" id="KW-0378">Hydrolase</keyword>
<dbReference type="GO" id="GO:0004190">
    <property type="term" value="F:aspartic-type endopeptidase activity"/>
    <property type="evidence" value="ECO:0007669"/>
    <property type="project" value="UniProtKB-KW"/>
</dbReference>
<dbReference type="RefSeq" id="WP_145042014.1">
    <property type="nucleotide sequence ID" value="NZ_CP036347.1"/>
</dbReference>
<evidence type="ECO:0000313" key="5">
    <source>
        <dbReference type="EMBL" id="QDU04221.1"/>
    </source>
</evidence>
<protein>
    <submittedName>
        <fullName evidence="5">Hydrogenase maturation protease</fullName>
    </submittedName>
</protein>
<evidence type="ECO:0000313" key="6">
    <source>
        <dbReference type="Proteomes" id="UP000320722"/>
    </source>
</evidence>
<evidence type="ECO:0000256" key="2">
    <source>
        <dbReference type="ARBA" id="ARBA00022670"/>
    </source>
</evidence>
<comment type="similarity">
    <text evidence="1">Belongs to the peptidase A31 family.</text>
</comment>
<dbReference type="GO" id="GO:0008047">
    <property type="term" value="F:enzyme activator activity"/>
    <property type="evidence" value="ECO:0007669"/>
    <property type="project" value="InterPro"/>
</dbReference>
<organism evidence="5 6">
    <name type="scientific">Gimesia chilikensis</name>
    <dbReference type="NCBI Taxonomy" id="2605989"/>
    <lineage>
        <taxon>Bacteria</taxon>
        <taxon>Pseudomonadati</taxon>
        <taxon>Planctomycetota</taxon>
        <taxon>Planctomycetia</taxon>
        <taxon>Planctomycetales</taxon>
        <taxon>Planctomycetaceae</taxon>
        <taxon>Gimesia</taxon>
    </lineage>
</organism>
<dbReference type="InterPro" id="IPR000671">
    <property type="entry name" value="Peptidase_A31"/>
</dbReference>
<evidence type="ECO:0000256" key="3">
    <source>
        <dbReference type="ARBA" id="ARBA00022750"/>
    </source>
</evidence>
<dbReference type="PANTHER" id="PTHR30302">
    <property type="entry name" value="HYDROGENASE 1 MATURATION PROTEASE"/>
    <property type="match status" value="1"/>
</dbReference>
<evidence type="ECO:0000256" key="1">
    <source>
        <dbReference type="ARBA" id="ARBA00006814"/>
    </source>
</evidence>
<dbReference type="Proteomes" id="UP000320722">
    <property type="component" value="Chromosome"/>
</dbReference>
<evidence type="ECO:0000256" key="4">
    <source>
        <dbReference type="ARBA" id="ARBA00022801"/>
    </source>
</evidence>
<sequence>MTDSRQIQIAGLGSPHGDDQAGWEIVRTLEKRGLSQAIVHFSRTPDDLLNWLDPAYPLVICDACRSAGPVGSIHRWQWPTGELDQVNWSGTHQIALPGVLSLAEELGLLPAQIIIWGVEIAETVPGDSIASEVSAGVERAVEMICREWDVIRSLEVDHA</sequence>
<dbReference type="Pfam" id="PF01750">
    <property type="entry name" value="HycI"/>
    <property type="match status" value="1"/>
</dbReference>
<reference evidence="5 6" key="1">
    <citation type="submission" date="2019-02" db="EMBL/GenBank/DDBJ databases">
        <title>Deep-cultivation of Planctomycetes and their phenomic and genomic characterization uncovers novel biology.</title>
        <authorList>
            <person name="Wiegand S."/>
            <person name="Jogler M."/>
            <person name="Boedeker C."/>
            <person name="Pinto D."/>
            <person name="Vollmers J."/>
            <person name="Rivas-Marin E."/>
            <person name="Kohn T."/>
            <person name="Peeters S.H."/>
            <person name="Heuer A."/>
            <person name="Rast P."/>
            <person name="Oberbeckmann S."/>
            <person name="Bunk B."/>
            <person name="Jeske O."/>
            <person name="Meyerdierks A."/>
            <person name="Storesund J.E."/>
            <person name="Kallscheuer N."/>
            <person name="Luecker S."/>
            <person name="Lage O.M."/>
            <person name="Pohl T."/>
            <person name="Merkel B.J."/>
            <person name="Hornburger P."/>
            <person name="Mueller R.-W."/>
            <person name="Bruemmer F."/>
            <person name="Labrenz M."/>
            <person name="Spormann A.M."/>
            <person name="Op den Camp H."/>
            <person name="Overmann J."/>
            <person name="Amann R."/>
            <person name="Jetten M.S.M."/>
            <person name="Mascher T."/>
            <person name="Medema M.H."/>
            <person name="Devos D.P."/>
            <person name="Kaster A.-K."/>
            <person name="Ovreas L."/>
            <person name="Rohde M."/>
            <person name="Galperin M.Y."/>
            <person name="Jogler C."/>
        </authorList>
    </citation>
    <scope>NUCLEOTIDE SEQUENCE [LARGE SCALE GENOMIC DNA]</scope>
    <source>
        <strain evidence="5 6">V6</strain>
    </source>
</reference>
<keyword evidence="2 5" id="KW-0645">Protease</keyword>
<dbReference type="SUPFAM" id="SSF53163">
    <property type="entry name" value="HybD-like"/>
    <property type="match status" value="1"/>
</dbReference>
<dbReference type="InterPro" id="IPR023430">
    <property type="entry name" value="Pept_HybD-like_dom_sf"/>
</dbReference>
<keyword evidence="3" id="KW-0064">Aspartyl protease</keyword>